<protein>
    <submittedName>
        <fullName evidence="8">Efflux RND transporter periplasmic adaptor subunit</fullName>
    </submittedName>
</protein>
<dbReference type="GO" id="GO:0015562">
    <property type="term" value="F:efflux transmembrane transporter activity"/>
    <property type="evidence" value="ECO:0007669"/>
    <property type="project" value="TreeGrafter"/>
</dbReference>
<dbReference type="EMBL" id="JAIMBW010000001">
    <property type="protein sequence ID" value="MBY4892725.1"/>
    <property type="molecule type" value="Genomic_DNA"/>
</dbReference>
<name>A0A975YHE9_9RHOB</name>
<feature type="domain" description="CusB-like beta-barrel" evidence="5">
    <location>
        <begin position="274"/>
        <end position="343"/>
    </location>
</feature>
<keyword evidence="9" id="KW-1185">Reference proteome</keyword>
<dbReference type="Proteomes" id="UP000693972">
    <property type="component" value="Unassembled WGS sequence"/>
</dbReference>
<keyword evidence="4" id="KW-0812">Transmembrane</keyword>
<dbReference type="Pfam" id="PF25973">
    <property type="entry name" value="BSH_CzcB"/>
    <property type="match status" value="1"/>
</dbReference>
<dbReference type="NCBIfam" id="TIGR01730">
    <property type="entry name" value="RND_mfp"/>
    <property type="match status" value="1"/>
</dbReference>
<feature type="compositionally biased region" description="Basic and acidic residues" evidence="3">
    <location>
        <begin position="1"/>
        <end position="10"/>
    </location>
</feature>
<proteinExistence type="inferred from homology"/>
<comment type="similarity">
    <text evidence="1">Belongs to the membrane fusion protein (MFP) (TC 8.A.1) family.</text>
</comment>
<dbReference type="EMBL" id="CP078073">
    <property type="protein sequence ID" value="QXL89454.1"/>
    <property type="molecule type" value="Genomic_DNA"/>
</dbReference>
<dbReference type="Pfam" id="PF25954">
    <property type="entry name" value="Beta-barrel_RND_2"/>
    <property type="match status" value="1"/>
</dbReference>
<evidence type="ECO:0000256" key="4">
    <source>
        <dbReference type="SAM" id="Phobius"/>
    </source>
</evidence>
<sequence length="425" mass="44795">MSDPKKKAVEDAIEGNATGTPDTATAERAKATAASDAGARDVDTDAGPDKAPPASQPQPQQASDLQFTSDKGAARSTWIAALITLVVAGWMGSGFILPSQQEDTTERPSAPLPVAVSVLQSTAQPVTLFFSAEGQALPDRDTMIRAEASGEIADVFVSMGDFVEEGTEIARIRSERVEAELARAQQDVARTQRDLENAETLLERGVATLDRVEQARSAFTQATAQLTAAEESLADMMITAPFAGRIEALDLNAGEFVQAGAEIARLVDNAPLTVSFQVPQQALSRLESGQPANVTFITGETREATVTFVGTSAAQATRTFLAEVSLPNADGAIAAGISAEITIPTDEITAHFLSPSIVSISPEGQLGIKTVDDDNIVRFYPIEVVRPEIDGIWVTGLPDTITVITVGQGYVNDGETVRPQVEDAS</sequence>
<evidence type="ECO:0000256" key="3">
    <source>
        <dbReference type="SAM" id="MobiDB-lite"/>
    </source>
</evidence>
<feature type="domain" description="CzcB-like barrel-sandwich hybrid" evidence="6">
    <location>
        <begin position="143"/>
        <end position="268"/>
    </location>
</feature>
<dbReference type="Gene3D" id="1.10.287.470">
    <property type="entry name" value="Helix hairpin bin"/>
    <property type="match status" value="1"/>
</dbReference>
<evidence type="ECO:0000259" key="6">
    <source>
        <dbReference type="Pfam" id="PF25973"/>
    </source>
</evidence>
<dbReference type="InterPro" id="IPR058792">
    <property type="entry name" value="Beta-barrel_RND_2"/>
</dbReference>
<dbReference type="AlphaFoldDB" id="A0A975YHE9"/>
<keyword evidence="2" id="KW-0175">Coiled coil</keyword>
<dbReference type="RefSeq" id="WP_257892493.1">
    <property type="nucleotide sequence ID" value="NZ_JAIMBW010000001.1"/>
</dbReference>
<dbReference type="InterPro" id="IPR006143">
    <property type="entry name" value="RND_pump_MFP"/>
</dbReference>
<evidence type="ECO:0000256" key="1">
    <source>
        <dbReference type="ARBA" id="ARBA00009477"/>
    </source>
</evidence>
<dbReference type="SUPFAM" id="SSF111369">
    <property type="entry name" value="HlyD-like secretion proteins"/>
    <property type="match status" value="1"/>
</dbReference>
<evidence type="ECO:0000259" key="5">
    <source>
        <dbReference type="Pfam" id="PF25954"/>
    </source>
</evidence>
<feature type="transmembrane region" description="Helical" evidence="4">
    <location>
        <begin position="78"/>
        <end position="97"/>
    </location>
</feature>
<feature type="region of interest" description="Disordered" evidence="3">
    <location>
        <begin position="1"/>
        <end position="69"/>
    </location>
</feature>
<evidence type="ECO:0000313" key="7">
    <source>
        <dbReference type="EMBL" id="MBY4892725.1"/>
    </source>
</evidence>
<dbReference type="Gene3D" id="2.40.30.170">
    <property type="match status" value="1"/>
</dbReference>
<dbReference type="Gene3D" id="2.40.50.100">
    <property type="match status" value="1"/>
</dbReference>
<feature type="coiled-coil region" evidence="2">
    <location>
        <begin position="167"/>
        <end position="232"/>
    </location>
</feature>
<dbReference type="PANTHER" id="PTHR30469">
    <property type="entry name" value="MULTIDRUG RESISTANCE PROTEIN MDTA"/>
    <property type="match status" value="1"/>
</dbReference>
<reference evidence="8 9" key="1">
    <citation type="submission" date="2021-07" db="EMBL/GenBank/DDBJ databases">
        <title>Karlodiniumbacter phycospheric gen. nov., sp. nov., a phycosphere bacterium isolated from karlodinium veneficum.</title>
        <authorList>
            <person name="Peng Y."/>
            <person name="Jiang L."/>
            <person name="Lee J."/>
        </authorList>
    </citation>
    <scope>NUCLEOTIDE SEQUENCE</scope>
    <source>
        <strain evidence="8 9">N5</strain>
    </source>
</reference>
<keyword evidence="4" id="KW-1133">Transmembrane helix</keyword>
<gene>
    <name evidence="7" type="ORF">KUL25_08105</name>
    <name evidence="8" type="ORF">KUL25_08110</name>
</gene>
<evidence type="ECO:0000256" key="2">
    <source>
        <dbReference type="SAM" id="Coils"/>
    </source>
</evidence>
<dbReference type="InterPro" id="IPR058647">
    <property type="entry name" value="BSH_CzcB-like"/>
</dbReference>
<accession>A0A975YHE9</accession>
<keyword evidence="4" id="KW-0472">Membrane</keyword>
<dbReference type="GO" id="GO:1990281">
    <property type="term" value="C:efflux pump complex"/>
    <property type="evidence" value="ECO:0007669"/>
    <property type="project" value="TreeGrafter"/>
</dbReference>
<organism evidence="8">
    <name type="scientific">Gymnodinialimonas phycosphaerae</name>
    <dbReference type="NCBI Taxonomy" id="2841589"/>
    <lineage>
        <taxon>Bacteria</taxon>
        <taxon>Pseudomonadati</taxon>
        <taxon>Pseudomonadota</taxon>
        <taxon>Alphaproteobacteria</taxon>
        <taxon>Rhodobacterales</taxon>
        <taxon>Paracoccaceae</taxon>
        <taxon>Gymnodinialimonas</taxon>
    </lineage>
</organism>
<evidence type="ECO:0000313" key="9">
    <source>
        <dbReference type="Proteomes" id="UP000693972"/>
    </source>
</evidence>
<dbReference type="PANTHER" id="PTHR30469:SF29">
    <property type="entry name" value="BLR2860 PROTEIN"/>
    <property type="match status" value="1"/>
</dbReference>
<evidence type="ECO:0000313" key="8">
    <source>
        <dbReference type="EMBL" id="QXL89454.1"/>
    </source>
</evidence>